<dbReference type="InterPro" id="IPR036388">
    <property type="entry name" value="WH-like_DNA-bd_sf"/>
</dbReference>
<dbReference type="InterPro" id="IPR011991">
    <property type="entry name" value="ArsR-like_HTH"/>
</dbReference>
<evidence type="ECO:0000313" key="5">
    <source>
        <dbReference type="EMBL" id="KZE75194.1"/>
    </source>
</evidence>
<dbReference type="SUPFAM" id="SSF46785">
    <property type="entry name" value="Winged helix' DNA-binding domain"/>
    <property type="match status" value="1"/>
</dbReference>
<proteinExistence type="predicted"/>
<keyword evidence="2" id="KW-0238">DNA-binding</keyword>
<dbReference type="AlphaFoldDB" id="A0A165QIV2"/>
<reference evidence="6" key="1">
    <citation type="submission" date="2016-01" db="EMBL/GenBank/DDBJ databases">
        <title>Draft genome of Chromobacterium sp. F49.</title>
        <authorList>
            <person name="Hong K.W."/>
        </authorList>
    </citation>
    <scope>NUCLEOTIDE SEQUENCE [LARGE SCALE GENOMIC DNA]</scope>
    <source>
        <strain evidence="6">M63</strain>
    </source>
</reference>
<dbReference type="PROSITE" id="PS50987">
    <property type="entry name" value="HTH_ARSR_2"/>
    <property type="match status" value="1"/>
</dbReference>
<keyword evidence="3" id="KW-0804">Transcription</keyword>
<name>A0A165QIV2_9BACL</name>
<comment type="caution">
    <text evidence="5">The sequence shown here is derived from an EMBL/GenBank/DDBJ whole genome shotgun (WGS) entry which is preliminary data.</text>
</comment>
<protein>
    <submittedName>
        <fullName evidence="5">Transcriptional regulator</fullName>
    </submittedName>
</protein>
<organism evidence="5 6">
    <name type="scientific">Paenibacillus elgii</name>
    <dbReference type="NCBI Taxonomy" id="189691"/>
    <lineage>
        <taxon>Bacteria</taxon>
        <taxon>Bacillati</taxon>
        <taxon>Bacillota</taxon>
        <taxon>Bacilli</taxon>
        <taxon>Bacillales</taxon>
        <taxon>Paenibacillaceae</taxon>
        <taxon>Paenibacillus</taxon>
    </lineage>
</organism>
<dbReference type="Proteomes" id="UP000076563">
    <property type="component" value="Unassembled WGS sequence"/>
</dbReference>
<dbReference type="InterPro" id="IPR051081">
    <property type="entry name" value="HTH_MetalResp_TranReg"/>
</dbReference>
<dbReference type="GO" id="GO:0003677">
    <property type="term" value="F:DNA binding"/>
    <property type="evidence" value="ECO:0007669"/>
    <property type="project" value="UniProtKB-KW"/>
</dbReference>
<evidence type="ECO:0000256" key="3">
    <source>
        <dbReference type="ARBA" id="ARBA00023163"/>
    </source>
</evidence>
<evidence type="ECO:0000313" key="6">
    <source>
        <dbReference type="Proteomes" id="UP000076563"/>
    </source>
</evidence>
<dbReference type="PRINTS" id="PR00778">
    <property type="entry name" value="HTHARSR"/>
</dbReference>
<evidence type="ECO:0000256" key="2">
    <source>
        <dbReference type="ARBA" id="ARBA00023125"/>
    </source>
</evidence>
<dbReference type="PANTHER" id="PTHR33154">
    <property type="entry name" value="TRANSCRIPTIONAL REGULATOR, ARSR FAMILY"/>
    <property type="match status" value="1"/>
</dbReference>
<dbReference type="EMBL" id="LQRA01000074">
    <property type="protein sequence ID" value="KZE75194.1"/>
    <property type="molecule type" value="Genomic_DNA"/>
</dbReference>
<feature type="domain" description="HTH arsR-type" evidence="4">
    <location>
        <begin position="1"/>
        <end position="92"/>
    </location>
</feature>
<sequence>MEFEKIADILKALADPTRLKILSLLRIRDCCVCELVPIFNISQPAISKHVSRLKTAELVRETRKGQWVFYSINEKRLEEIGYAMSHLPDLSEELRKLEQQGLTVTCE</sequence>
<dbReference type="InterPro" id="IPR036390">
    <property type="entry name" value="WH_DNA-bd_sf"/>
</dbReference>
<evidence type="ECO:0000256" key="1">
    <source>
        <dbReference type="ARBA" id="ARBA00023015"/>
    </source>
</evidence>
<dbReference type="PANTHER" id="PTHR33154:SF18">
    <property type="entry name" value="ARSENICAL RESISTANCE OPERON REPRESSOR"/>
    <property type="match status" value="1"/>
</dbReference>
<dbReference type="CDD" id="cd00090">
    <property type="entry name" value="HTH_ARSR"/>
    <property type="match status" value="1"/>
</dbReference>
<keyword evidence="1" id="KW-0805">Transcription regulation</keyword>
<dbReference type="RefSeq" id="WP_063185198.1">
    <property type="nucleotide sequence ID" value="NZ_JAAIVH010000001.1"/>
</dbReference>
<dbReference type="Pfam" id="PF01022">
    <property type="entry name" value="HTH_5"/>
    <property type="match status" value="1"/>
</dbReference>
<dbReference type="InterPro" id="IPR001845">
    <property type="entry name" value="HTH_ArsR_DNA-bd_dom"/>
</dbReference>
<dbReference type="SMART" id="SM00418">
    <property type="entry name" value="HTH_ARSR"/>
    <property type="match status" value="1"/>
</dbReference>
<dbReference type="GO" id="GO:0003700">
    <property type="term" value="F:DNA-binding transcription factor activity"/>
    <property type="evidence" value="ECO:0007669"/>
    <property type="project" value="InterPro"/>
</dbReference>
<evidence type="ECO:0000259" key="4">
    <source>
        <dbReference type="PROSITE" id="PS50987"/>
    </source>
</evidence>
<dbReference type="OrthoDB" id="9798835at2"/>
<accession>A0A165QIV2</accession>
<dbReference type="Gene3D" id="1.10.10.10">
    <property type="entry name" value="Winged helix-like DNA-binding domain superfamily/Winged helix DNA-binding domain"/>
    <property type="match status" value="1"/>
</dbReference>
<keyword evidence="6" id="KW-1185">Reference proteome</keyword>
<dbReference type="NCBIfam" id="NF033788">
    <property type="entry name" value="HTH_metalloreg"/>
    <property type="match status" value="1"/>
</dbReference>
<gene>
    <name evidence="5" type="ORF">AV654_27210</name>
</gene>